<evidence type="ECO:0000256" key="1">
    <source>
        <dbReference type="ARBA" id="ARBA00001946"/>
    </source>
</evidence>
<evidence type="ECO:0000313" key="10">
    <source>
        <dbReference type="EMBL" id="SFA92614.1"/>
    </source>
</evidence>
<dbReference type="InterPro" id="IPR027417">
    <property type="entry name" value="P-loop_NTPase"/>
</dbReference>
<dbReference type="InterPro" id="IPR002586">
    <property type="entry name" value="CobQ/CobB/MinD/ParA_Nub-bd_dom"/>
</dbReference>
<dbReference type="OrthoDB" id="9764035at2"/>
<comment type="miscellaneous">
    <text evidence="7">The a and c carboxylates of cobyrinate are activated for nucleophilic attack via formation of a phosphorylated intermediate by ATP. CbiA catalyzes first the amidation of the c-carboxylate, and then that of the a-carboxylate.</text>
</comment>
<dbReference type="CDD" id="cd05388">
    <property type="entry name" value="CobB_N"/>
    <property type="match status" value="1"/>
</dbReference>
<proteinExistence type="inferred from homology"/>
<dbReference type="Proteomes" id="UP000198838">
    <property type="component" value="Unassembled WGS sequence"/>
</dbReference>
<dbReference type="CDD" id="cd03130">
    <property type="entry name" value="GATase1_CobB"/>
    <property type="match status" value="1"/>
</dbReference>
<evidence type="ECO:0000256" key="3">
    <source>
        <dbReference type="ARBA" id="ARBA00022741"/>
    </source>
</evidence>
<feature type="site" description="Increases nucleophilicity of active site Cys" evidence="7">
    <location>
        <position position="431"/>
    </location>
</feature>
<dbReference type="AlphaFoldDB" id="A0A1I0WVM1"/>
<evidence type="ECO:0000259" key="8">
    <source>
        <dbReference type="Pfam" id="PF01656"/>
    </source>
</evidence>
<comment type="domain">
    <text evidence="7">Comprises of two domains. The C-terminal domain contains the binding site for glutamine and catalyzes the hydrolysis of this substrate to glutamate and ammonia. The N-terminal domain is anticipated to bind ATP and cobyrinate and catalyzes the ultimate synthesis of the diamide product. The ammonia produced via the glutaminase domain is probably translocated to the adjacent domain via a molecular tunnel, where it reacts with an activated intermediate.</text>
</comment>
<keyword evidence="6 7" id="KW-0315">Glutamine amidotransferase</keyword>
<comment type="catalytic activity">
    <reaction evidence="7">
        <text>cob(II)yrinate + 2 L-glutamine + 2 ATP + 2 H2O = cob(II)yrinate a,c diamide + 2 L-glutamate + 2 ADP + 2 phosphate + 2 H(+)</text>
        <dbReference type="Rhea" id="RHEA:26289"/>
        <dbReference type="ChEBI" id="CHEBI:15377"/>
        <dbReference type="ChEBI" id="CHEBI:15378"/>
        <dbReference type="ChEBI" id="CHEBI:29985"/>
        <dbReference type="ChEBI" id="CHEBI:30616"/>
        <dbReference type="ChEBI" id="CHEBI:43474"/>
        <dbReference type="ChEBI" id="CHEBI:58359"/>
        <dbReference type="ChEBI" id="CHEBI:58537"/>
        <dbReference type="ChEBI" id="CHEBI:58894"/>
        <dbReference type="ChEBI" id="CHEBI:456216"/>
        <dbReference type="EC" id="6.3.5.11"/>
    </reaction>
</comment>
<dbReference type="NCBIfam" id="NF002204">
    <property type="entry name" value="PRK01077.1"/>
    <property type="match status" value="1"/>
</dbReference>
<evidence type="ECO:0000313" key="11">
    <source>
        <dbReference type="Proteomes" id="UP000198838"/>
    </source>
</evidence>
<dbReference type="PROSITE" id="PS51274">
    <property type="entry name" value="GATASE_COBBQ"/>
    <property type="match status" value="1"/>
</dbReference>
<dbReference type="Pfam" id="PF01656">
    <property type="entry name" value="CbiA"/>
    <property type="match status" value="1"/>
</dbReference>
<dbReference type="GO" id="GO:0009236">
    <property type="term" value="P:cobalamin biosynthetic process"/>
    <property type="evidence" value="ECO:0007669"/>
    <property type="project" value="UniProtKB-UniRule"/>
</dbReference>
<evidence type="ECO:0000256" key="6">
    <source>
        <dbReference type="ARBA" id="ARBA00022962"/>
    </source>
</evidence>
<keyword evidence="3 7" id="KW-0547">Nucleotide-binding</keyword>
<feature type="domain" description="CobB/CobQ-like glutamine amidotransferase" evidence="9">
    <location>
        <begin position="250"/>
        <end position="395"/>
    </location>
</feature>
<dbReference type="EMBL" id="FOJY01000005">
    <property type="protein sequence ID" value="SFA92614.1"/>
    <property type="molecule type" value="Genomic_DNA"/>
</dbReference>
<feature type="active site" description="Nucleophile" evidence="7">
    <location>
        <position position="331"/>
    </location>
</feature>
<keyword evidence="2 7" id="KW-0436">Ligase</keyword>
<dbReference type="GO" id="GO:0042242">
    <property type="term" value="F:cobyrinic acid a,c-diamide synthase activity"/>
    <property type="evidence" value="ECO:0007669"/>
    <property type="project" value="UniProtKB-UniRule"/>
</dbReference>
<feature type="domain" description="CobQ/CobB/MinD/ParA nucleotide binding" evidence="8">
    <location>
        <begin position="7"/>
        <end position="184"/>
    </location>
</feature>
<dbReference type="UniPathway" id="UPA00148">
    <property type="reaction ID" value="UER00231"/>
</dbReference>
<dbReference type="SUPFAM" id="SSF52317">
    <property type="entry name" value="Class I glutamine amidotransferase-like"/>
    <property type="match status" value="1"/>
</dbReference>
<dbReference type="EC" id="6.3.5.11" evidence="7"/>
<comment type="similarity">
    <text evidence="7">Belongs to the CobB/CbiA family.</text>
</comment>
<organism evidence="10 11">
    <name type="scientific">Acetitomaculum ruminis DSM 5522</name>
    <dbReference type="NCBI Taxonomy" id="1120918"/>
    <lineage>
        <taxon>Bacteria</taxon>
        <taxon>Bacillati</taxon>
        <taxon>Bacillota</taxon>
        <taxon>Clostridia</taxon>
        <taxon>Lachnospirales</taxon>
        <taxon>Lachnospiraceae</taxon>
        <taxon>Acetitomaculum</taxon>
    </lineage>
</organism>
<keyword evidence="5 7" id="KW-0460">Magnesium</keyword>
<dbReference type="HAMAP" id="MF_00027">
    <property type="entry name" value="CobB_CbiA"/>
    <property type="match status" value="1"/>
</dbReference>
<dbReference type="Gene3D" id="3.40.50.300">
    <property type="entry name" value="P-loop containing nucleotide triphosphate hydrolases"/>
    <property type="match status" value="1"/>
</dbReference>
<gene>
    <name evidence="7" type="primary">cbiA</name>
    <name evidence="10" type="ORF">SAMN05216249_10516</name>
</gene>
<dbReference type="NCBIfam" id="TIGR00379">
    <property type="entry name" value="cobB"/>
    <property type="match status" value="1"/>
</dbReference>
<reference evidence="10 11" key="1">
    <citation type="submission" date="2016-10" db="EMBL/GenBank/DDBJ databases">
        <authorList>
            <person name="de Groot N.N."/>
        </authorList>
    </citation>
    <scope>NUCLEOTIDE SEQUENCE [LARGE SCALE GENOMIC DNA]</scope>
    <source>
        <strain evidence="10 11">DSM 5522</strain>
    </source>
</reference>
<evidence type="ECO:0000259" key="9">
    <source>
        <dbReference type="Pfam" id="PF07685"/>
    </source>
</evidence>
<dbReference type="GO" id="GO:0005524">
    <property type="term" value="F:ATP binding"/>
    <property type="evidence" value="ECO:0007669"/>
    <property type="project" value="UniProtKB-UniRule"/>
</dbReference>
<dbReference type="Gene3D" id="3.40.50.880">
    <property type="match status" value="1"/>
</dbReference>
<comment type="cofactor">
    <cofactor evidence="1 7">
        <name>Mg(2+)</name>
        <dbReference type="ChEBI" id="CHEBI:18420"/>
    </cofactor>
</comment>
<protein>
    <recommendedName>
        <fullName evidence="7">Cobyrinate a,c-diamide synthase</fullName>
        <ecNumber evidence="7">6.3.5.11</ecNumber>
    </recommendedName>
    <alternativeName>
        <fullName evidence="7">Cobyrinic acid a,c-diamide synthetase</fullName>
    </alternativeName>
</protein>
<dbReference type="InterPro" id="IPR011698">
    <property type="entry name" value="GATase_3"/>
</dbReference>
<evidence type="ECO:0000256" key="7">
    <source>
        <dbReference type="HAMAP-Rule" id="MF_00027"/>
    </source>
</evidence>
<keyword evidence="4 7" id="KW-0067">ATP-binding</keyword>
<dbReference type="Pfam" id="PF07685">
    <property type="entry name" value="GATase_3"/>
    <property type="match status" value="1"/>
</dbReference>
<dbReference type="InterPro" id="IPR029062">
    <property type="entry name" value="Class_I_gatase-like"/>
</dbReference>
<dbReference type="RefSeq" id="WP_092871037.1">
    <property type="nucleotide sequence ID" value="NZ_FOJY01000005.1"/>
</dbReference>
<accession>A0A1I0WVM1</accession>
<dbReference type="SUPFAM" id="SSF52540">
    <property type="entry name" value="P-loop containing nucleoside triphosphate hydrolases"/>
    <property type="match status" value="1"/>
</dbReference>
<dbReference type="PANTHER" id="PTHR43873:SF1">
    <property type="entry name" value="COBYRINATE A,C-DIAMIDE SYNTHASE"/>
    <property type="match status" value="1"/>
</dbReference>
<dbReference type="InterPro" id="IPR004484">
    <property type="entry name" value="CbiA/CobB_synth"/>
</dbReference>
<sequence>MAESRFMLAAPSSGSGKTLITCGLLQALVNRKMKIASFKCGPDYIDPMFHSKVIGAKSRNLDTFFTGKEVTKYLFKKNAKDCDISVIEGVMGFYDGMGLKSHEGSAYDLSLTLDAPVILVVDTKGMSLSILALIKGFLDYKKDNKIKGVILNRLPKSLYPSIKEKIENELGIKAFGYVPSVPDLVIESRHLGLVTPDEISDLSEKLNELSKILEETVEIDEIIELAKKAPDLDAKEVTLKKLPEDEKPVIAVARDEAFCFYYADNIEAFEKMGAKIVEFSPLHDAHLPDCDGLLLGGGYPELAAKELSQNKSMLNEIKNKIENGLPFLAECGGFMYLHDFMEGMDGISYNMAGIIKGKAFRTQKLNRFGYVELVSKEDNVLAKKGEKIKAHEFHYFDSDCNGDGFIAKKPNRNKEWDCINVSDTFAAGFPHLYYYSNPDFAFSFVKKCSHYKKER</sequence>
<comment type="function">
    <text evidence="7">Catalyzes the ATP-dependent amidation of the two carboxylate groups at positions a and c of cobyrinate, using either L-glutamine or ammonia as the nitrogen source.</text>
</comment>
<keyword evidence="11" id="KW-1185">Reference proteome</keyword>
<evidence type="ECO:0000256" key="5">
    <source>
        <dbReference type="ARBA" id="ARBA00022842"/>
    </source>
</evidence>
<dbReference type="STRING" id="1120918.SAMN05216249_10516"/>
<keyword evidence="7" id="KW-0169">Cobalamin biosynthesis</keyword>
<evidence type="ECO:0000256" key="4">
    <source>
        <dbReference type="ARBA" id="ARBA00022840"/>
    </source>
</evidence>
<evidence type="ECO:0000256" key="2">
    <source>
        <dbReference type="ARBA" id="ARBA00022598"/>
    </source>
</evidence>
<name>A0A1I0WVM1_9FIRM</name>
<dbReference type="PANTHER" id="PTHR43873">
    <property type="entry name" value="COBYRINATE A,C-DIAMIDE SYNTHASE"/>
    <property type="match status" value="1"/>
</dbReference>
<comment type="pathway">
    <text evidence="7">Cofactor biosynthesis; adenosylcobalamin biosynthesis; cob(II)yrinate a,c-diamide from sirohydrochlorin (anaerobic route): step 10/10.</text>
</comment>